<evidence type="ECO:0000256" key="2">
    <source>
        <dbReference type="ARBA" id="ARBA00023002"/>
    </source>
</evidence>
<keyword evidence="5" id="KW-1185">Reference proteome</keyword>
<dbReference type="PANTHER" id="PTHR43260">
    <property type="entry name" value="3-KETOSTEROID-DELTA-1-DEHYDROGENASE"/>
    <property type="match status" value="1"/>
</dbReference>
<dbReference type="OrthoDB" id="3345469at2759"/>
<dbReference type="SUPFAM" id="SSF51905">
    <property type="entry name" value="FAD/NAD(P)-binding domain"/>
    <property type="match status" value="1"/>
</dbReference>
<dbReference type="EMBL" id="JXNT01000027">
    <property type="protein sequence ID" value="ODM14346.1"/>
    <property type="molecule type" value="Genomic_DNA"/>
</dbReference>
<gene>
    <name evidence="4" type="ORF">SI65_10181</name>
</gene>
<organism evidence="4 5">
    <name type="scientific">Aspergillus cristatus</name>
    <name type="common">Chinese Fuzhuan brick tea-fermentation fungus</name>
    <name type="synonym">Eurotium cristatum</name>
    <dbReference type="NCBI Taxonomy" id="573508"/>
    <lineage>
        <taxon>Eukaryota</taxon>
        <taxon>Fungi</taxon>
        <taxon>Dikarya</taxon>
        <taxon>Ascomycota</taxon>
        <taxon>Pezizomycotina</taxon>
        <taxon>Eurotiomycetes</taxon>
        <taxon>Eurotiomycetidae</taxon>
        <taxon>Eurotiales</taxon>
        <taxon>Aspergillaceae</taxon>
        <taxon>Aspergillus</taxon>
        <taxon>Aspergillus subgen. Aspergillus</taxon>
    </lineage>
</organism>
<dbReference type="InterPro" id="IPR036188">
    <property type="entry name" value="FAD/NAD-bd_sf"/>
</dbReference>
<dbReference type="PIRSF" id="PIRSF036654">
    <property type="entry name" value="UCP036654"/>
    <property type="match status" value="1"/>
</dbReference>
<feature type="domain" description="FAD-dependent oxidoreductase 2 FAD-binding" evidence="3">
    <location>
        <begin position="8"/>
        <end position="540"/>
    </location>
</feature>
<dbReference type="Proteomes" id="UP000094569">
    <property type="component" value="Unassembled WGS sequence"/>
</dbReference>
<reference evidence="4 5" key="1">
    <citation type="journal article" date="2016" name="BMC Genomics">
        <title>Comparative genomic and transcriptomic analyses of the Fuzhuan brick tea-fermentation fungus Aspergillus cristatus.</title>
        <authorList>
            <person name="Ge Y."/>
            <person name="Wang Y."/>
            <person name="Liu Y."/>
            <person name="Tan Y."/>
            <person name="Ren X."/>
            <person name="Zhang X."/>
            <person name="Hyde K.D."/>
            <person name="Liu Y."/>
            <person name="Liu Z."/>
        </authorList>
    </citation>
    <scope>NUCLEOTIDE SEQUENCE [LARGE SCALE GENOMIC DNA]</scope>
    <source>
        <strain evidence="4 5">GZAAS20.1005</strain>
    </source>
</reference>
<name>A0A1E3B1H6_ASPCR</name>
<evidence type="ECO:0000256" key="1">
    <source>
        <dbReference type="ARBA" id="ARBA00022630"/>
    </source>
</evidence>
<accession>A0A1E3B1H6</accession>
<sequence>MTPNDHPVIIVGGGLAGLVAAFELSKRDVRTIIVDQENKANLGGQAFWSLGGLFCVNSAEQRRLGVKDSRELAMQDWLNTARFDRDCDFWPKKWAEAFVDFATDHLERYVKSLGLGFASVGWAERGDGRAGGHGNSVPRFHLAWGTGPAVLETFEKPVRAAVERGLVEFKFRHQVDGIVVDESTGAAIGVRGQVLEPSDTARGVASSRKSVDTFELYGSSVLVTSGGIGANVDMVKRNWPLDRLGPHPPSSFVIGVPAYVDGRMIEIAAEAGANVINSDRMWHYTEGLRNWDPVWPEHGIRIIPGPSSLWLDATGRRLPPMLYPGCDTLATLKHICGTGYDYTWFILNKSIIGKEFALSGSEQNPDLTNKSLLMTLRRILSSSPPGPVQAFMDEGVDFVIEPTIPELVAGMNRLGREQRGPVLDVEQIKREIHLRDIQIDNKYTKDAQLMLIRNGRNYLPDRLGRVMKPHKLADPHHGPFIAVRLNLLTRKTLGGLETDLHANVLRPDGSRFPNLYAAGEVAGFGGGGVHGYSALEGTFLGGCIFSGRTAGINIAEEVAGRPLRSSL</sequence>
<dbReference type="NCBIfam" id="NF009472">
    <property type="entry name" value="PRK12834.1"/>
    <property type="match status" value="1"/>
</dbReference>
<evidence type="ECO:0000259" key="3">
    <source>
        <dbReference type="Pfam" id="PF00890"/>
    </source>
</evidence>
<proteinExistence type="predicted"/>
<dbReference type="Gene3D" id="3.50.50.60">
    <property type="entry name" value="FAD/NAD(P)-binding domain"/>
    <property type="match status" value="2"/>
</dbReference>
<keyword evidence="2" id="KW-0560">Oxidoreductase</keyword>
<dbReference type="InterPro" id="IPR027477">
    <property type="entry name" value="Succ_DH/fumarate_Rdtase_cat_sf"/>
</dbReference>
<evidence type="ECO:0000313" key="4">
    <source>
        <dbReference type="EMBL" id="ODM14346.1"/>
    </source>
</evidence>
<protein>
    <submittedName>
        <fullName evidence="4">Steroid dehydrogenase</fullName>
    </submittedName>
</protein>
<evidence type="ECO:0000313" key="5">
    <source>
        <dbReference type="Proteomes" id="UP000094569"/>
    </source>
</evidence>
<dbReference type="STRING" id="573508.A0A1E3B1H6"/>
<comment type="caution">
    <text evidence="4">The sequence shown here is derived from an EMBL/GenBank/DDBJ whole genome shotgun (WGS) entry which is preliminary data.</text>
</comment>
<dbReference type="PANTHER" id="PTHR43260:SF1">
    <property type="entry name" value="KSDD-LIKE STEROID DEHYDROGENASE RV0785"/>
    <property type="match status" value="1"/>
</dbReference>
<keyword evidence="1" id="KW-0285">Flavoprotein</keyword>
<dbReference type="Pfam" id="PF00890">
    <property type="entry name" value="FAD_binding_2"/>
    <property type="match status" value="1"/>
</dbReference>
<dbReference type="VEuPathDB" id="FungiDB:SI65_10181"/>
<dbReference type="InterPro" id="IPR014614">
    <property type="entry name" value="KsdD_DH"/>
</dbReference>
<dbReference type="AlphaFoldDB" id="A0A1E3B1H6"/>
<dbReference type="InterPro" id="IPR003953">
    <property type="entry name" value="FAD-dep_OxRdtase_2_FAD-bd"/>
</dbReference>
<dbReference type="Gene3D" id="3.90.700.10">
    <property type="entry name" value="Succinate dehydrogenase/fumarate reductase flavoprotein, catalytic domain"/>
    <property type="match status" value="1"/>
</dbReference>
<dbReference type="GO" id="GO:0016627">
    <property type="term" value="F:oxidoreductase activity, acting on the CH-CH group of donors"/>
    <property type="evidence" value="ECO:0007669"/>
    <property type="project" value="InterPro"/>
</dbReference>